<name>A0AAX4PMG9_9CHLO</name>
<dbReference type="InterPro" id="IPR038578">
    <property type="entry name" value="GT29-like_sf"/>
</dbReference>
<dbReference type="Gene3D" id="3.90.1480.20">
    <property type="entry name" value="Glycosyl transferase family 29"/>
    <property type="match status" value="1"/>
</dbReference>
<evidence type="ECO:0000313" key="1">
    <source>
        <dbReference type="EMBL" id="WZN67331.1"/>
    </source>
</evidence>
<evidence type="ECO:0000313" key="2">
    <source>
        <dbReference type="Proteomes" id="UP001472866"/>
    </source>
</evidence>
<organism evidence="1 2">
    <name type="scientific">Chloropicon roscoffensis</name>
    <dbReference type="NCBI Taxonomy" id="1461544"/>
    <lineage>
        <taxon>Eukaryota</taxon>
        <taxon>Viridiplantae</taxon>
        <taxon>Chlorophyta</taxon>
        <taxon>Chloropicophyceae</taxon>
        <taxon>Chloropicales</taxon>
        <taxon>Chloropicaceae</taxon>
        <taxon>Chloropicon</taxon>
    </lineage>
</organism>
<dbReference type="AlphaFoldDB" id="A0AAX4PMG9"/>
<gene>
    <name evidence="1" type="ORF">HKI87_19g89060</name>
</gene>
<protein>
    <submittedName>
        <fullName evidence="1">Uncharacterized protein</fullName>
    </submittedName>
</protein>
<sequence>MVRLGLGPFQCPHNINSGLHAVLLAQNMCQKIGVFGLSYDEKNAVGGAHFGNKAHVMSKKHDWGFDTLVLRVLHLAKQSGLCTA</sequence>
<keyword evidence="2" id="KW-1185">Reference proteome</keyword>
<dbReference type="Proteomes" id="UP001472866">
    <property type="component" value="Chromosome 19"/>
</dbReference>
<proteinExistence type="predicted"/>
<reference evidence="1 2" key="1">
    <citation type="submission" date="2024-03" db="EMBL/GenBank/DDBJ databases">
        <title>Complete genome sequence of the green alga Chloropicon roscoffensis RCC1871.</title>
        <authorList>
            <person name="Lemieux C."/>
            <person name="Pombert J.-F."/>
            <person name="Otis C."/>
            <person name="Turmel M."/>
        </authorList>
    </citation>
    <scope>NUCLEOTIDE SEQUENCE [LARGE SCALE GENOMIC DNA]</scope>
    <source>
        <strain evidence="1 2">RCC1871</strain>
    </source>
</reference>
<accession>A0AAX4PMG9</accession>
<dbReference type="EMBL" id="CP151519">
    <property type="protein sequence ID" value="WZN67331.1"/>
    <property type="molecule type" value="Genomic_DNA"/>
</dbReference>